<accession>A0ACC5R4A0</accession>
<comment type="caution">
    <text evidence="1">The sequence shown here is derived from an EMBL/GenBank/DDBJ whole genome shotgun (WGS) entry which is preliminary data.</text>
</comment>
<protein>
    <submittedName>
        <fullName evidence="1">Uncharacterized protein</fullName>
    </submittedName>
</protein>
<name>A0ACC5R4A0_9HYPH</name>
<sequence>MTDRPATISIGDGIIDAVELAPGHVDDLPGGAALNLAVGLARLGLASGLVTRFGLDRYGFLLERYLRQEGVAIFNAPNVDFTGVAFSRRRNGEPTYEFTPEMYRRRIAFTEEVMNAVENAASVAVNSFPFDDARQTDDLIAAFSRAKGLTVVDPNPRPRLIHDMAAYRAGAQRAMAKAVLVKLGDEDAALFYGGDRNAAIDRLFGLGVETLLLTHGGEGASLRTRSGLSVSVPIAAQTKPIVDTMGAGDATLATVIAFILRQGLPGNAETWRQCLTEAMQVAAATCAHAGGGLMFPETPLKARG</sequence>
<dbReference type="EMBL" id="JAENHL010000007">
    <property type="protein sequence ID" value="MBK1867321.1"/>
    <property type="molecule type" value="Genomic_DNA"/>
</dbReference>
<organism evidence="1 2">
    <name type="scientific">Taklimakanibacter albus</name>
    <dbReference type="NCBI Taxonomy" id="2800327"/>
    <lineage>
        <taxon>Bacteria</taxon>
        <taxon>Pseudomonadati</taxon>
        <taxon>Pseudomonadota</taxon>
        <taxon>Alphaproteobacteria</taxon>
        <taxon>Hyphomicrobiales</taxon>
        <taxon>Aestuariivirgaceae</taxon>
        <taxon>Taklimakanibacter</taxon>
    </lineage>
</organism>
<evidence type="ECO:0000313" key="2">
    <source>
        <dbReference type="Proteomes" id="UP000616151"/>
    </source>
</evidence>
<gene>
    <name evidence="1" type="ORF">JHL16_13275</name>
</gene>
<reference evidence="1" key="1">
    <citation type="submission" date="2021-01" db="EMBL/GenBank/DDBJ databases">
        <authorList>
            <person name="Sun Q."/>
        </authorList>
    </citation>
    <scope>NUCLEOTIDE SEQUENCE</scope>
    <source>
        <strain evidence="1">YIM B02566</strain>
    </source>
</reference>
<keyword evidence="2" id="KW-1185">Reference proteome</keyword>
<proteinExistence type="predicted"/>
<evidence type="ECO:0000313" key="1">
    <source>
        <dbReference type="EMBL" id="MBK1867321.1"/>
    </source>
</evidence>
<dbReference type="Proteomes" id="UP000616151">
    <property type="component" value="Unassembled WGS sequence"/>
</dbReference>